<dbReference type="AlphaFoldDB" id="A0A918GW12"/>
<dbReference type="RefSeq" id="WP_019890845.1">
    <property type="nucleotide sequence ID" value="NZ_BMQQ01000001.1"/>
</dbReference>
<keyword evidence="2" id="KW-1185">Reference proteome</keyword>
<evidence type="ECO:0000313" key="1">
    <source>
        <dbReference type="EMBL" id="GGT13204.1"/>
    </source>
</evidence>
<reference evidence="1" key="2">
    <citation type="submission" date="2020-09" db="EMBL/GenBank/DDBJ databases">
        <authorList>
            <person name="Sun Q."/>
            <person name="Ohkuma M."/>
        </authorList>
    </citation>
    <scope>NUCLEOTIDE SEQUENCE</scope>
    <source>
        <strain evidence="1">JCM 3172</strain>
    </source>
</reference>
<accession>A0A918GW12</accession>
<name>A0A918GW12_9ACTN</name>
<gene>
    <name evidence="1" type="ORF">GCM10014713_02120</name>
</gene>
<reference evidence="1" key="1">
    <citation type="journal article" date="2014" name="Int. J. Syst. Evol. Microbiol.">
        <title>Complete genome sequence of Corynebacterium casei LMG S-19264T (=DSM 44701T), isolated from a smear-ripened cheese.</title>
        <authorList>
            <consortium name="US DOE Joint Genome Institute (JGI-PGF)"/>
            <person name="Walter F."/>
            <person name="Albersmeier A."/>
            <person name="Kalinowski J."/>
            <person name="Ruckert C."/>
        </authorList>
    </citation>
    <scope>NUCLEOTIDE SEQUENCE</scope>
    <source>
        <strain evidence="1">JCM 3172</strain>
    </source>
</reference>
<dbReference type="Proteomes" id="UP000619486">
    <property type="component" value="Unassembled WGS sequence"/>
</dbReference>
<proteinExistence type="predicted"/>
<protein>
    <submittedName>
        <fullName evidence="1">Uncharacterized protein</fullName>
    </submittedName>
</protein>
<sequence length="105" mass="10835">MPETDPPLHALLAELGALSALPGLAPRAPAELEPVLARVRSAAGHWADVLDELRESAQGLAGPGTAAALELAFRRAEESYVELEIALGAATPASAAPPRHRAYPA</sequence>
<organism evidence="1 2">
    <name type="scientific">Streptomyces purpureus</name>
    <dbReference type="NCBI Taxonomy" id="1951"/>
    <lineage>
        <taxon>Bacteria</taxon>
        <taxon>Bacillati</taxon>
        <taxon>Actinomycetota</taxon>
        <taxon>Actinomycetes</taxon>
        <taxon>Kitasatosporales</taxon>
        <taxon>Streptomycetaceae</taxon>
        <taxon>Streptomyces</taxon>
    </lineage>
</organism>
<dbReference type="EMBL" id="BMQQ01000001">
    <property type="protein sequence ID" value="GGT13204.1"/>
    <property type="molecule type" value="Genomic_DNA"/>
</dbReference>
<evidence type="ECO:0000313" key="2">
    <source>
        <dbReference type="Proteomes" id="UP000619486"/>
    </source>
</evidence>
<comment type="caution">
    <text evidence="1">The sequence shown here is derived from an EMBL/GenBank/DDBJ whole genome shotgun (WGS) entry which is preliminary data.</text>
</comment>